<dbReference type="InterPro" id="IPR050769">
    <property type="entry name" value="NAT_camello-type"/>
</dbReference>
<accession>A0AAV3AXV6</accession>
<dbReference type="Pfam" id="PF00583">
    <property type="entry name" value="Acetyltransf_1"/>
    <property type="match status" value="1"/>
</dbReference>
<proteinExistence type="predicted"/>
<keyword evidence="2" id="KW-0472">Membrane</keyword>
<comment type="caution">
    <text evidence="4">The sequence shown here is derived from an EMBL/GenBank/DDBJ whole genome shotgun (WGS) entry which is preliminary data.</text>
</comment>
<organism evidence="4 5">
    <name type="scientific">Pyxicephalus adspersus</name>
    <name type="common">African bullfrog</name>
    <dbReference type="NCBI Taxonomy" id="30357"/>
    <lineage>
        <taxon>Eukaryota</taxon>
        <taxon>Metazoa</taxon>
        <taxon>Chordata</taxon>
        <taxon>Craniata</taxon>
        <taxon>Vertebrata</taxon>
        <taxon>Euteleostomi</taxon>
        <taxon>Amphibia</taxon>
        <taxon>Batrachia</taxon>
        <taxon>Anura</taxon>
        <taxon>Neobatrachia</taxon>
        <taxon>Ranoidea</taxon>
        <taxon>Pyxicephalidae</taxon>
        <taxon>Pyxicephalinae</taxon>
        <taxon>Pyxicephalus</taxon>
    </lineage>
</organism>
<dbReference type="SUPFAM" id="SSF55729">
    <property type="entry name" value="Acyl-CoA N-acyltransferases (Nat)"/>
    <property type="match status" value="1"/>
</dbReference>
<dbReference type="InterPro" id="IPR000182">
    <property type="entry name" value="GNAT_dom"/>
</dbReference>
<dbReference type="PANTHER" id="PTHR13947">
    <property type="entry name" value="GNAT FAMILY N-ACETYLTRANSFERASE"/>
    <property type="match status" value="1"/>
</dbReference>
<keyword evidence="2" id="KW-1133">Transmembrane helix</keyword>
<dbReference type="EMBL" id="DYDO01000003">
    <property type="protein sequence ID" value="DBA29511.1"/>
    <property type="molecule type" value="Genomic_DNA"/>
</dbReference>
<keyword evidence="2" id="KW-0812">Transmembrane</keyword>
<dbReference type="InterPro" id="IPR016181">
    <property type="entry name" value="Acyl_CoA_acyltransferase"/>
</dbReference>
<evidence type="ECO:0000256" key="2">
    <source>
        <dbReference type="SAM" id="Phobius"/>
    </source>
</evidence>
<evidence type="ECO:0000313" key="4">
    <source>
        <dbReference type="EMBL" id="DBA29511.1"/>
    </source>
</evidence>
<feature type="transmembrane region" description="Helical" evidence="2">
    <location>
        <begin position="44"/>
        <end position="77"/>
    </location>
</feature>
<evidence type="ECO:0000256" key="1">
    <source>
        <dbReference type="ARBA" id="ARBA00022679"/>
    </source>
</evidence>
<evidence type="ECO:0000313" key="5">
    <source>
        <dbReference type="Proteomes" id="UP001181693"/>
    </source>
</evidence>
<reference evidence="4" key="1">
    <citation type="thesis" date="2020" institute="ProQuest LLC" country="789 East Eisenhower Parkway, Ann Arbor, MI, USA">
        <title>Comparative Genomics and Chromosome Evolution.</title>
        <authorList>
            <person name="Mudd A.B."/>
        </authorList>
    </citation>
    <scope>NUCLEOTIDE SEQUENCE</scope>
    <source>
        <strain evidence="4">1538</strain>
        <tissue evidence="4">Blood</tissue>
    </source>
</reference>
<sequence>MSNYFIRLYQDSDYNAVRELFAEGALEHTRVAFKHGLSLIHIRLFLLAVFLLPFFTIGSLTLSCIVFLLVFTGMWFGTRDLYASYVRHALSNDMMDIQKYYVQKDGYCFWVAESLGEVIGMVVAIPSAHTRGENHIELRRMSVAKNHRGRGIAKALCKTVIDFAHERGCSAVVLETTLGHQAAHGLYKGMGFKQQHSTFRKHPFAKIVDFKIFFYKYDIQIKE</sequence>
<evidence type="ECO:0000259" key="3">
    <source>
        <dbReference type="PROSITE" id="PS51186"/>
    </source>
</evidence>
<dbReference type="CDD" id="cd04301">
    <property type="entry name" value="NAT_SF"/>
    <property type="match status" value="1"/>
</dbReference>
<keyword evidence="5" id="KW-1185">Reference proteome</keyword>
<dbReference type="GO" id="GO:0008080">
    <property type="term" value="F:N-acetyltransferase activity"/>
    <property type="evidence" value="ECO:0007669"/>
    <property type="project" value="InterPro"/>
</dbReference>
<keyword evidence="1" id="KW-0808">Transferase</keyword>
<dbReference type="Gene3D" id="3.40.630.30">
    <property type="match status" value="1"/>
</dbReference>
<protein>
    <recommendedName>
        <fullName evidence="3">N-acetyltransferase domain-containing protein</fullName>
    </recommendedName>
</protein>
<gene>
    <name evidence="4" type="ORF">GDO54_009734</name>
</gene>
<name>A0AAV3AXV6_PYXAD</name>
<feature type="domain" description="N-acetyltransferase" evidence="3">
    <location>
        <begin position="65"/>
        <end position="220"/>
    </location>
</feature>
<dbReference type="Proteomes" id="UP001181693">
    <property type="component" value="Unassembled WGS sequence"/>
</dbReference>
<dbReference type="PROSITE" id="PS51186">
    <property type="entry name" value="GNAT"/>
    <property type="match status" value="1"/>
</dbReference>
<dbReference type="PANTHER" id="PTHR13947:SF58">
    <property type="entry name" value="8B (PUTATIVE,_PSEUDO-RELATED"/>
    <property type="match status" value="1"/>
</dbReference>
<dbReference type="AlphaFoldDB" id="A0AAV3AXV6"/>